<gene>
    <name evidence="2" type="ORF">METZ01_LOCUS439816</name>
</gene>
<protein>
    <submittedName>
        <fullName evidence="2">Uncharacterized protein</fullName>
    </submittedName>
</protein>
<evidence type="ECO:0000256" key="1">
    <source>
        <dbReference type="SAM" id="MobiDB-lite"/>
    </source>
</evidence>
<proteinExistence type="predicted"/>
<dbReference type="AlphaFoldDB" id="A0A382YUM7"/>
<dbReference type="EMBL" id="UINC01178671">
    <property type="protein sequence ID" value="SVD86962.1"/>
    <property type="molecule type" value="Genomic_DNA"/>
</dbReference>
<sequence>MPNNKIGVNKLSKDTDQSADGGGNTQIGGDGNIAGGDLTQIINNYQAMDEDQLKEALEKLLPDLLMAKLADLGIGPGTKTEDTELGPEEEEQVDEVLEAAEELEEMGAELDPWNYIKLASA</sequence>
<feature type="compositionally biased region" description="Gly residues" evidence="1">
    <location>
        <begin position="20"/>
        <end position="33"/>
    </location>
</feature>
<reference evidence="2" key="1">
    <citation type="submission" date="2018-05" db="EMBL/GenBank/DDBJ databases">
        <authorList>
            <person name="Lanie J.A."/>
            <person name="Ng W.-L."/>
            <person name="Kazmierczak K.M."/>
            <person name="Andrzejewski T.M."/>
            <person name="Davidsen T.M."/>
            <person name="Wayne K.J."/>
            <person name="Tettelin H."/>
            <person name="Glass J.I."/>
            <person name="Rusch D."/>
            <person name="Podicherti R."/>
            <person name="Tsui H.-C.T."/>
            <person name="Winkler M.E."/>
        </authorList>
    </citation>
    <scope>NUCLEOTIDE SEQUENCE</scope>
</reference>
<accession>A0A382YUM7</accession>
<organism evidence="2">
    <name type="scientific">marine metagenome</name>
    <dbReference type="NCBI Taxonomy" id="408172"/>
    <lineage>
        <taxon>unclassified sequences</taxon>
        <taxon>metagenomes</taxon>
        <taxon>ecological metagenomes</taxon>
    </lineage>
</organism>
<name>A0A382YUM7_9ZZZZ</name>
<evidence type="ECO:0000313" key="2">
    <source>
        <dbReference type="EMBL" id="SVD86962.1"/>
    </source>
</evidence>
<feature type="region of interest" description="Disordered" evidence="1">
    <location>
        <begin position="1"/>
        <end position="33"/>
    </location>
</feature>
<feature type="non-terminal residue" evidence="2">
    <location>
        <position position="121"/>
    </location>
</feature>